<keyword evidence="9" id="KW-1185">Reference proteome</keyword>
<feature type="domain" description="Zn(2)-C6 fungal-type" evidence="7">
    <location>
        <begin position="22"/>
        <end position="52"/>
    </location>
</feature>
<dbReference type="PROSITE" id="PS50048">
    <property type="entry name" value="ZN2_CY6_FUNGAL_2"/>
    <property type="match status" value="1"/>
</dbReference>
<dbReference type="GO" id="GO:0008270">
    <property type="term" value="F:zinc ion binding"/>
    <property type="evidence" value="ECO:0007669"/>
    <property type="project" value="InterPro"/>
</dbReference>
<dbReference type="PANTHER" id="PTHR37534">
    <property type="entry name" value="TRANSCRIPTIONAL ACTIVATOR PROTEIN UGA3"/>
    <property type="match status" value="1"/>
</dbReference>
<accession>A0AAD4Q0F8</accession>
<dbReference type="EMBL" id="JAJTJA010000002">
    <property type="protein sequence ID" value="KAH8704043.1"/>
    <property type="molecule type" value="Genomic_DNA"/>
</dbReference>
<dbReference type="AlphaFoldDB" id="A0AAD4Q0F8"/>
<dbReference type="GeneID" id="70248177"/>
<dbReference type="InterPro" id="IPR001138">
    <property type="entry name" value="Zn2Cys6_DnaBD"/>
</dbReference>
<dbReference type="PANTHER" id="PTHR37534:SF49">
    <property type="entry name" value="LYSINE BIOSYNTHESIS REGULATORY PROTEIN LYS14"/>
    <property type="match status" value="1"/>
</dbReference>
<keyword evidence="2" id="KW-0805">Transcription regulation</keyword>
<evidence type="ECO:0000313" key="8">
    <source>
        <dbReference type="EMBL" id="KAH8704043.1"/>
    </source>
</evidence>
<organism evidence="8 9">
    <name type="scientific">Talaromyces proteolyticus</name>
    <dbReference type="NCBI Taxonomy" id="1131652"/>
    <lineage>
        <taxon>Eukaryota</taxon>
        <taxon>Fungi</taxon>
        <taxon>Dikarya</taxon>
        <taxon>Ascomycota</taxon>
        <taxon>Pezizomycotina</taxon>
        <taxon>Eurotiomycetes</taxon>
        <taxon>Eurotiomycetidae</taxon>
        <taxon>Eurotiales</taxon>
        <taxon>Trichocomaceae</taxon>
        <taxon>Talaromyces</taxon>
        <taxon>Talaromyces sect. Bacilispori</taxon>
    </lineage>
</organism>
<reference evidence="8" key="1">
    <citation type="submission" date="2021-12" db="EMBL/GenBank/DDBJ databases">
        <title>Convergent genome expansion in fungi linked to evolution of root-endophyte symbiosis.</title>
        <authorList>
            <consortium name="DOE Joint Genome Institute"/>
            <person name="Ke Y.-H."/>
            <person name="Bonito G."/>
            <person name="Liao H.-L."/>
            <person name="Looney B."/>
            <person name="Rojas-Flechas A."/>
            <person name="Nash J."/>
            <person name="Hameed K."/>
            <person name="Schadt C."/>
            <person name="Martin F."/>
            <person name="Crous P.W."/>
            <person name="Miettinen O."/>
            <person name="Magnuson J.K."/>
            <person name="Labbe J."/>
            <person name="Jacobson D."/>
            <person name="Doktycz M.J."/>
            <person name="Veneault-Fourrey C."/>
            <person name="Kuo A."/>
            <person name="Mondo S."/>
            <person name="Calhoun S."/>
            <person name="Riley R."/>
            <person name="Ohm R."/>
            <person name="LaButti K."/>
            <person name="Andreopoulos B."/>
            <person name="Pangilinan J."/>
            <person name="Nolan M."/>
            <person name="Tritt A."/>
            <person name="Clum A."/>
            <person name="Lipzen A."/>
            <person name="Daum C."/>
            <person name="Barry K."/>
            <person name="Grigoriev I.V."/>
            <person name="Vilgalys R."/>
        </authorList>
    </citation>
    <scope>NUCLEOTIDE SEQUENCE</scope>
    <source>
        <strain evidence="8">PMI_201</strain>
    </source>
</reference>
<keyword evidence="3" id="KW-0238">DNA-binding</keyword>
<dbReference type="CDD" id="cd00067">
    <property type="entry name" value="GAL4"/>
    <property type="match status" value="1"/>
</dbReference>
<dbReference type="Proteomes" id="UP001201262">
    <property type="component" value="Unassembled WGS sequence"/>
</dbReference>
<dbReference type="Pfam" id="PF11951">
    <property type="entry name" value="Fungal_trans_2"/>
    <property type="match status" value="1"/>
</dbReference>
<comment type="caution">
    <text evidence="8">The sequence shown here is derived from an EMBL/GenBank/DDBJ whole genome shotgun (WGS) entry which is preliminary data.</text>
</comment>
<proteinExistence type="predicted"/>
<gene>
    <name evidence="8" type="ORF">BGW36DRAFT_394206</name>
</gene>
<dbReference type="Gene3D" id="4.10.240.10">
    <property type="entry name" value="Zn(2)-C6 fungal-type DNA-binding domain"/>
    <property type="match status" value="1"/>
</dbReference>
<dbReference type="InterPro" id="IPR036864">
    <property type="entry name" value="Zn2-C6_fun-type_DNA-bd_sf"/>
</dbReference>
<protein>
    <submittedName>
        <fullName evidence="8">Fungal-specific transcription factor domain-containing protein</fullName>
    </submittedName>
</protein>
<dbReference type="RefSeq" id="XP_046077061.1">
    <property type="nucleotide sequence ID" value="XM_046217890.1"/>
</dbReference>
<dbReference type="GO" id="GO:0000976">
    <property type="term" value="F:transcription cis-regulatory region binding"/>
    <property type="evidence" value="ECO:0007669"/>
    <property type="project" value="TreeGrafter"/>
</dbReference>
<keyword evidence="4" id="KW-0804">Transcription</keyword>
<dbReference type="SMART" id="SM00066">
    <property type="entry name" value="GAL4"/>
    <property type="match status" value="1"/>
</dbReference>
<feature type="compositionally biased region" description="Low complexity" evidence="6">
    <location>
        <begin position="380"/>
        <end position="390"/>
    </location>
</feature>
<evidence type="ECO:0000256" key="3">
    <source>
        <dbReference type="ARBA" id="ARBA00023125"/>
    </source>
</evidence>
<dbReference type="SUPFAM" id="SSF57701">
    <property type="entry name" value="Zn2/Cys6 DNA-binding domain"/>
    <property type="match status" value="1"/>
</dbReference>
<evidence type="ECO:0000256" key="2">
    <source>
        <dbReference type="ARBA" id="ARBA00023015"/>
    </source>
</evidence>
<feature type="region of interest" description="Disordered" evidence="6">
    <location>
        <begin position="380"/>
        <end position="401"/>
    </location>
</feature>
<evidence type="ECO:0000313" key="9">
    <source>
        <dbReference type="Proteomes" id="UP001201262"/>
    </source>
</evidence>
<evidence type="ECO:0000256" key="1">
    <source>
        <dbReference type="ARBA" id="ARBA00004123"/>
    </source>
</evidence>
<dbReference type="GO" id="GO:0000981">
    <property type="term" value="F:DNA-binding transcription factor activity, RNA polymerase II-specific"/>
    <property type="evidence" value="ECO:0007669"/>
    <property type="project" value="InterPro"/>
</dbReference>
<dbReference type="GO" id="GO:0005634">
    <property type="term" value="C:nucleus"/>
    <property type="evidence" value="ECO:0007669"/>
    <property type="project" value="UniProtKB-SubCell"/>
</dbReference>
<evidence type="ECO:0000256" key="6">
    <source>
        <dbReference type="SAM" id="MobiDB-lite"/>
    </source>
</evidence>
<comment type="subcellular location">
    <subcellularLocation>
        <location evidence="1">Nucleus</location>
    </subcellularLocation>
</comment>
<dbReference type="InterPro" id="IPR021858">
    <property type="entry name" value="Fun_TF"/>
</dbReference>
<evidence type="ECO:0000259" key="7">
    <source>
        <dbReference type="PROSITE" id="PS50048"/>
    </source>
</evidence>
<dbReference type="Pfam" id="PF00172">
    <property type="entry name" value="Zn_clus"/>
    <property type="match status" value="1"/>
</dbReference>
<evidence type="ECO:0000256" key="4">
    <source>
        <dbReference type="ARBA" id="ARBA00023163"/>
    </source>
</evidence>
<dbReference type="PROSITE" id="PS00463">
    <property type="entry name" value="ZN2_CY6_FUNGAL_1"/>
    <property type="match status" value="1"/>
</dbReference>
<evidence type="ECO:0000256" key="5">
    <source>
        <dbReference type="ARBA" id="ARBA00023242"/>
    </source>
</evidence>
<sequence length="559" mass="62263">MTLEGKSPQKRTGRRVTHSRGGCLTCKSRKLRCPENKPICSRCYNDNRTCSYGIQLQWEDDARKRGIKHGRTTRTDRAGLSASKSSVWLSFPRDQGGRYFLNTFTSDLEGNIAVPMVEGLNFDNGPLWHDQHRHALHASPSMVPTLFFARDTDSRIDPVLFNYYNKSVSNVIPLLDSSTNLFRHLVLPLALSNEAVMHMVLAIGALSLTARGQRHLYLTALRHKQRSMQLLREYIASNAVSAANDANVIVVLMLCVFEMSDNCQISWSAHLSAALDLMRLASTHSSTGGITPQVVEFVSRFFLVKDALGRTACGKVAKINELPPVDSSEIDPSIGCSYELIDIISKITDLARDLRNPQTNQRNWLAKSSELETQLSSLTQHLPPTTSHSIPPHPSPSPPSSITEVTILQHTSRLIHTSTTLYLQATLRSLSPYSPTAQSLITQIIAHTKPLSPIHLRSAHLWPLFVGAVFSTGDDAERVWFLNQFDALENDERALVARGSVGRVRGIVERVWKRRDLEGERDHTGGYCNRNNVAENVDVGVKGDWERYVQPLSDGLCLG</sequence>
<name>A0AAD4Q0F8_9EURO</name>
<dbReference type="CDD" id="cd12148">
    <property type="entry name" value="fungal_TF_MHR"/>
    <property type="match status" value="1"/>
</dbReference>
<keyword evidence="5" id="KW-0539">Nucleus</keyword>
<dbReference type="GO" id="GO:0045944">
    <property type="term" value="P:positive regulation of transcription by RNA polymerase II"/>
    <property type="evidence" value="ECO:0007669"/>
    <property type="project" value="TreeGrafter"/>
</dbReference>